<comment type="caution">
    <text evidence="3">The sequence shown here is derived from an EMBL/GenBank/DDBJ whole genome shotgun (WGS) entry which is preliminary data.</text>
</comment>
<dbReference type="PANTHER" id="PTHR48080:SF2">
    <property type="entry name" value="D-GALACTONATE DEHYDRATASE"/>
    <property type="match status" value="1"/>
</dbReference>
<name>A0ABW3Q881_9BACT</name>
<dbReference type="InterPro" id="IPR029017">
    <property type="entry name" value="Enolase-like_N"/>
</dbReference>
<protein>
    <submittedName>
        <fullName evidence="3">Mandelate racemase/muconate lactonizing enzyme family protein</fullName>
    </submittedName>
</protein>
<reference evidence="4" key="1">
    <citation type="journal article" date="2019" name="Int. J. Syst. Evol. Microbiol.">
        <title>The Global Catalogue of Microorganisms (GCM) 10K type strain sequencing project: providing services to taxonomists for standard genome sequencing and annotation.</title>
        <authorList>
            <consortium name="The Broad Institute Genomics Platform"/>
            <consortium name="The Broad Institute Genome Sequencing Center for Infectious Disease"/>
            <person name="Wu L."/>
            <person name="Ma J."/>
        </authorList>
    </citation>
    <scope>NUCLEOTIDE SEQUENCE [LARGE SCALE GENOMIC DNA]</scope>
    <source>
        <strain evidence="4">CCUG 55608</strain>
    </source>
</reference>
<dbReference type="SUPFAM" id="SSF54826">
    <property type="entry name" value="Enolase N-terminal domain-like"/>
    <property type="match status" value="1"/>
</dbReference>
<dbReference type="SUPFAM" id="SSF51604">
    <property type="entry name" value="Enolase C-terminal domain-like"/>
    <property type="match status" value="1"/>
</dbReference>
<dbReference type="InterPro" id="IPR006311">
    <property type="entry name" value="TAT_signal"/>
</dbReference>
<organism evidence="3 4">
    <name type="scientific">Larkinella insperata</name>
    <dbReference type="NCBI Taxonomy" id="332158"/>
    <lineage>
        <taxon>Bacteria</taxon>
        <taxon>Pseudomonadati</taxon>
        <taxon>Bacteroidota</taxon>
        <taxon>Cytophagia</taxon>
        <taxon>Cytophagales</taxon>
        <taxon>Spirosomataceae</taxon>
        <taxon>Larkinella</taxon>
    </lineage>
</organism>
<gene>
    <name evidence="3" type="ORF">ACFQ4C_13810</name>
</gene>
<dbReference type="SFLD" id="SFLDS00001">
    <property type="entry name" value="Enolase"/>
    <property type="match status" value="1"/>
</dbReference>
<proteinExistence type="predicted"/>
<dbReference type="CDD" id="cd03316">
    <property type="entry name" value="MR_like"/>
    <property type="match status" value="1"/>
</dbReference>
<keyword evidence="1" id="KW-0456">Lyase</keyword>
<dbReference type="SFLD" id="SFLDG00179">
    <property type="entry name" value="mandelate_racemase"/>
    <property type="match status" value="1"/>
</dbReference>
<accession>A0ABW3Q881</accession>
<dbReference type="InterPro" id="IPR034593">
    <property type="entry name" value="DgoD-like"/>
</dbReference>
<dbReference type="Gene3D" id="3.30.390.10">
    <property type="entry name" value="Enolase-like, N-terminal domain"/>
    <property type="match status" value="1"/>
</dbReference>
<evidence type="ECO:0000256" key="1">
    <source>
        <dbReference type="ARBA" id="ARBA00023239"/>
    </source>
</evidence>
<dbReference type="SMART" id="SM00922">
    <property type="entry name" value="MR_MLE"/>
    <property type="match status" value="1"/>
</dbReference>
<dbReference type="InterPro" id="IPR013342">
    <property type="entry name" value="Mandelate_racemase_C"/>
</dbReference>
<dbReference type="Proteomes" id="UP001597116">
    <property type="component" value="Unassembled WGS sequence"/>
</dbReference>
<dbReference type="Pfam" id="PF02746">
    <property type="entry name" value="MR_MLE_N"/>
    <property type="match status" value="1"/>
</dbReference>
<keyword evidence="4" id="KW-1185">Reference proteome</keyword>
<dbReference type="InterPro" id="IPR029065">
    <property type="entry name" value="Enolase_C-like"/>
</dbReference>
<dbReference type="InterPro" id="IPR036849">
    <property type="entry name" value="Enolase-like_C_sf"/>
</dbReference>
<dbReference type="RefSeq" id="WP_265992696.1">
    <property type="nucleotide sequence ID" value="NZ_CP110973.1"/>
</dbReference>
<dbReference type="Pfam" id="PF13378">
    <property type="entry name" value="MR_MLE_C"/>
    <property type="match status" value="1"/>
</dbReference>
<evidence type="ECO:0000313" key="4">
    <source>
        <dbReference type="Proteomes" id="UP001597116"/>
    </source>
</evidence>
<feature type="domain" description="Mandelate racemase/muconate lactonizing enzyme C-terminal" evidence="2">
    <location>
        <begin position="181"/>
        <end position="293"/>
    </location>
</feature>
<sequence>MSPKTPFSRRDFLKTTALTAALPTAFNASASKAAVPKLVITALKVHTVKVNQRGNWYFVELLTNGSISGLGEASHGFTVSDAGGETRLKAELSAFFELIKGETPFVVEQFRQRGLPRARSGGKTAITAFSGIEQALWDLAGKALDVPTHTLFGGKIRDTIKVYANINRATNERDANGRRLIASFQKNAEGALKSGFKAVKLAPFDDMKPLKTASPEQIEADLTYAIACTEAVRQTIGPKVDLLIDVHSHLNRALAIETARRLEKANLYWFEEAVDPQTQPEDTKAITEAIQQPVAGGEAIFGREGFAALIQNKALDIIMPDVKHCGGLLECRFIAALAEFSGGIQVSPHNPSGPISTAASVQICAGMPNFSILEFAYGEVPWRAELINPAEEFRDGYLSVPTGPGLGYTLNHSVLSRHVQ</sequence>
<evidence type="ECO:0000259" key="2">
    <source>
        <dbReference type="SMART" id="SM00922"/>
    </source>
</evidence>
<dbReference type="PROSITE" id="PS51318">
    <property type="entry name" value="TAT"/>
    <property type="match status" value="1"/>
</dbReference>
<dbReference type="EMBL" id="JBHTLP010000008">
    <property type="protein sequence ID" value="MFD1142197.1"/>
    <property type="molecule type" value="Genomic_DNA"/>
</dbReference>
<dbReference type="PANTHER" id="PTHR48080">
    <property type="entry name" value="D-GALACTONATE DEHYDRATASE-RELATED"/>
    <property type="match status" value="1"/>
</dbReference>
<dbReference type="InterPro" id="IPR013341">
    <property type="entry name" value="Mandelate_racemase_N_dom"/>
</dbReference>
<evidence type="ECO:0000313" key="3">
    <source>
        <dbReference type="EMBL" id="MFD1142197.1"/>
    </source>
</evidence>
<dbReference type="Gene3D" id="3.20.20.120">
    <property type="entry name" value="Enolase-like C-terminal domain"/>
    <property type="match status" value="1"/>
</dbReference>